<dbReference type="Pfam" id="PF03692">
    <property type="entry name" value="CxxCxxCC"/>
    <property type="match status" value="1"/>
</dbReference>
<dbReference type="Gene3D" id="3.10.450.50">
    <property type="match status" value="1"/>
</dbReference>
<dbReference type="InterPro" id="IPR004027">
    <property type="entry name" value="SEC_C_motif"/>
</dbReference>
<accession>A0A6N3EHH7</accession>
<dbReference type="AlphaFoldDB" id="A0A6N3EHH7"/>
<dbReference type="GO" id="GO:0004177">
    <property type="term" value="F:aminopeptidase activity"/>
    <property type="evidence" value="ECO:0007669"/>
    <property type="project" value="UniProtKB-KW"/>
</dbReference>
<name>A0A6N3EHH7_9FIRM</name>
<protein>
    <submittedName>
        <fullName evidence="1">Methionine aminopeptidase</fullName>
    </submittedName>
</protein>
<keyword evidence="1" id="KW-0031">Aminopeptidase</keyword>
<gene>
    <name evidence="1" type="ORF">RTLFYP15_02247</name>
</gene>
<proteinExistence type="predicted"/>
<sequence>MERNDKCFCGSGKKYKKCHYHISGESKLADMYRKNAAFDEACQNLEITNLCVDGCSICCSDYFFVSENEFLMIAENLMSEGESIESYIEKAKNTEKIIQEQYPELIEKMNKNMSGGEHDFLSSEYFLDTERLEDFPKCIFLNKHHKCSIYNVRPIICRTYGTMDCCAIIANPKVSIQQQDELMKNMLIRSKDKKVIIKRPYPLFCWFARFFDKPLVEVTYRKIEQIRKATETDYFEFSKNCIK</sequence>
<keyword evidence="1" id="KW-0645">Protease</keyword>
<reference evidence="1" key="1">
    <citation type="submission" date="2019-11" db="EMBL/GenBank/DDBJ databases">
        <authorList>
            <person name="Feng L."/>
        </authorList>
    </citation>
    <scope>NUCLEOTIDE SEQUENCE</scope>
    <source>
        <strain evidence="1">RtorquesLFYP15</strain>
    </source>
</reference>
<dbReference type="SUPFAM" id="SSF103642">
    <property type="entry name" value="Sec-C motif"/>
    <property type="match status" value="1"/>
</dbReference>
<dbReference type="InterPro" id="IPR005358">
    <property type="entry name" value="Puta_zinc/iron-chelating_dom"/>
</dbReference>
<dbReference type="EMBL" id="CACRUQ010000021">
    <property type="protein sequence ID" value="VYU38171.1"/>
    <property type="molecule type" value="Genomic_DNA"/>
</dbReference>
<keyword evidence="1" id="KW-0378">Hydrolase</keyword>
<dbReference type="Pfam" id="PF02810">
    <property type="entry name" value="SEC-C"/>
    <property type="match status" value="1"/>
</dbReference>
<evidence type="ECO:0000313" key="1">
    <source>
        <dbReference type="EMBL" id="VYU38171.1"/>
    </source>
</evidence>
<dbReference type="RefSeq" id="WP_423248818.1">
    <property type="nucleotide sequence ID" value="NZ_CACRUQ010000021.1"/>
</dbReference>
<organism evidence="1">
    <name type="scientific">[Ruminococcus] torques</name>
    <dbReference type="NCBI Taxonomy" id="33039"/>
    <lineage>
        <taxon>Bacteria</taxon>
        <taxon>Bacillati</taxon>
        <taxon>Bacillota</taxon>
        <taxon>Clostridia</taxon>
        <taxon>Lachnospirales</taxon>
        <taxon>Lachnospiraceae</taxon>
        <taxon>Mediterraneibacter</taxon>
    </lineage>
</organism>